<protein>
    <submittedName>
        <fullName evidence="3">DUF4382 domain-containing protein</fullName>
    </submittedName>
</protein>
<sequence>MSRSTLRSTILSLTAAAGLLAGVAACDSPTGLGSGTLNLYLTDAPGDVLSAVVTIDRIYLQADSNDASGRIILREEDVTTDLLTLVDSTQALIEGVEIPAGRYGQLRFVISGAYIVVEGEGGTTQIYASSPSYAALPAGAVVTGTLQMPSFAQSGLKVTLPNDALVVADDGTVSLVVDFDVAQSFGRLAGGSGMWVMSPVLRGELPSTAP</sequence>
<name>A0AA49JTA4_9BACT</name>
<keyword evidence="1" id="KW-0732">Signal</keyword>
<dbReference type="Pfam" id="PF14321">
    <property type="entry name" value="DUF4382"/>
    <property type="match status" value="1"/>
</dbReference>
<dbReference type="AlphaFoldDB" id="A0AA49JTA4"/>
<feature type="domain" description="DUF4382" evidence="2">
    <location>
        <begin position="34"/>
        <end position="199"/>
    </location>
</feature>
<reference evidence="3" key="1">
    <citation type="submission" date="2023-07" db="EMBL/GenBank/DDBJ databases">
        <authorList>
            <person name="Haufschild T."/>
            <person name="Kallscheuer N."/>
            <person name="Hammer J."/>
            <person name="Kohn T."/>
            <person name="Kabuu M."/>
            <person name="Jogler M."/>
            <person name="Wohfarth N."/>
            <person name="Heuer A."/>
            <person name="Rohde M."/>
            <person name="van Teeseling M.C.F."/>
            <person name="Jogler C."/>
        </authorList>
    </citation>
    <scope>NUCLEOTIDE SEQUENCE</scope>
    <source>
        <strain evidence="3">Strain 138</strain>
        <strain evidence="4">Strain 318</strain>
    </source>
</reference>
<dbReference type="InterPro" id="IPR025491">
    <property type="entry name" value="DUF4382"/>
</dbReference>
<gene>
    <name evidence="3" type="ORF">Strain138_000794</name>
    <name evidence="4" type="ORF">Strain318_000794</name>
</gene>
<feature type="signal peptide" evidence="1">
    <location>
        <begin position="1"/>
        <end position="26"/>
    </location>
</feature>
<dbReference type="PROSITE" id="PS51257">
    <property type="entry name" value="PROKAR_LIPOPROTEIN"/>
    <property type="match status" value="1"/>
</dbReference>
<evidence type="ECO:0000259" key="2">
    <source>
        <dbReference type="Pfam" id="PF14321"/>
    </source>
</evidence>
<evidence type="ECO:0000313" key="5">
    <source>
        <dbReference type="Proteomes" id="UP001229955"/>
    </source>
</evidence>
<accession>A0AA49JTA4</accession>
<dbReference type="Proteomes" id="UP001229955">
    <property type="component" value="Chromosome"/>
</dbReference>
<dbReference type="KEGG" id="pspc:Strain318_000794"/>
<proteinExistence type="predicted"/>
<evidence type="ECO:0000313" key="4">
    <source>
        <dbReference type="EMBL" id="WKW14449.1"/>
    </source>
</evidence>
<dbReference type="EMBL" id="CP130612">
    <property type="protein sequence ID" value="WKW11539.1"/>
    <property type="molecule type" value="Genomic_DNA"/>
</dbReference>
<dbReference type="RefSeq" id="WP_367887238.1">
    <property type="nucleotide sequence ID" value="NZ_CP130612.1"/>
</dbReference>
<evidence type="ECO:0000256" key="1">
    <source>
        <dbReference type="SAM" id="SignalP"/>
    </source>
</evidence>
<organism evidence="3">
    <name type="scientific">Pseudogemmatithrix spongiicola</name>
    <dbReference type="NCBI Taxonomy" id="3062599"/>
    <lineage>
        <taxon>Bacteria</taxon>
        <taxon>Pseudomonadati</taxon>
        <taxon>Gemmatimonadota</taxon>
        <taxon>Gemmatimonadia</taxon>
        <taxon>Gemmatimonadales</taxon>
        <taxon>Gemmatimonadaceae</taxon>
        <taxon>Pseudogemmatithrix</taxon>
    </lineage>
</organism>
<dbReference type="EMBL" id="CP130613">
    <property type="protein sequence ID" value="WKW14449.1"/>
    <property type="molecule type" value="Genomic_DNA"/>
</dbReference>
<evidence type="ECO:0000313" key="3">
    <source>
        <dbReference type="EMBL" id="WKW11539.1"/>
    </source>
</evidence>
<accession>A0AA49JYZ6</accession>
<feature type="chain" id="PRO_5041396830" evidence="1">
    <location>
        <begin position="27"/>
        <end position="210"/>
    </location>
</feature>
<keyword evidence="5" id="KW-1185">Reference proteome</keyword>